<evidence type="ECO:0000259" key="2">
    <source>
        <dbReference type="SMART" id="SM00355"/>
    </source>
</evidence>
<feature type="region of interest" description="Disordered" evidence="1">
    <location>
        <begin position="249"/>
        <end position="290"/>
    </location>
</feature>
<dbReference type="STRING" id="5364.A0A5C3NCR4"/>
<dbReference type="OrthoDB" id="3254002at2759"/>
<feature type="domain" description="C2H2-type" evidence="2">
    <location>
        <begin position="50"/>
        <end position="74"/>
    </location>
</feature>
<feature type="compositionally biased region" description="Basic and acidic residues" evidence="1">
    <location>
        <begin position="281"/>
        <end position="290"/>
    </location>
</feature>
<keyword evidence="4" id="KW-1185">Reference proteome</keyword>
<dbReference type="AlphaFoldDB" id="A0A5C3NCR4"/>
<dbReference type="SMART" id="SM00355">
    <property type="entry name" value="ZnF_C2H2"/>
    <property type="match status" value="3"/>
</dbReference>
<proteinExistence type="predicted"/>
<protein>
    <recommendedName>
        <fullName evidence="2">C2H2-type domain-containing protein</fullName>
    </recommendedName>
</protein>
<sequence length="290" mass="32971">MLLDGTLHKARQGEWWHVFWSSHTKLVIMEAVHLTLPRFVDLAEKCFKEFPCKWERCNAILNSFETFIVHIDRHYEHATQIGDYECQFRDCVDDWSHTDPDNLQHHIRTLHLNLYDLPCPVTGCNIKIIARNQLTVHFLNAHGSGWTTVRRTWLPSKPSLPAVPLGNPPALPLRDPYITIIPPLRPPPTSTERSLDLMHDPNPTQAGADPVPFEDIPRTHIPKIEEDPLFELTDFYTVRRQDDRGGVLAGPPVVVPNGNLEDPSVTVEAKPGSVGTMLQTKSDRIDRSGR</sequence>
<evidence type="ECO:0000313" key="3">
    <source>
        <dbReference type="EMBL" id="TFK51661.1"/>
    </source>
</evidence>
<accession>A0A5C3NCR4</accession>
<organism evidence="3 4">
    <name type="scientific">Heliocybe sulcata</name>
    <dbReference type="NCBI Taxonomy" id="5364"/>
    <lineage>
        <taxon>Eukaryota</taxon>
        <taxon>Fungi</taxon>
        <taxon>Dikarya</taxon>
        <taxon>Basidiomycota</taxon>
        <taxon>Agaricomycotina</taxon>
        <taxon>Agaricomycetes</taxon>
        <taxon>Gloeophyllales</taxon>
        <taxon>Gloeophyllaceae</taxon>
        <taxon>Heliocybe</taxon>
    </lineage>
</organism>
<reference evidence="3 4" key="1">
    <citation type="journal article" date="2019" name="Nat. Ecol. Evol.">
        <title>Megaphylogeny resolves global patterns of mushroom evolution.</title>
        <authorList>
            <person name="Varga T."/>
            <person name="Krizsan K."/>
            <person name="Foldi C."/>
            <person name="Dima B."/>
            <person name="Sanchez-Garcia M."/>
            <person name="Sanchez-Ramirez S."/>
            <person name="Szollosi G.J."/>
            <person name="Szarkandi J.G."/>
            <person name="Papp V."/>
            <person name="Albert L."/>
            <person name="Andreopoulos W."/>
            <person name="Angelini C."/>
            <person name="Antonin V."/>
            <person name="Barry K.W."/>
            <person name="Bougher N.L."/>
            <person name="Buchanan P."/>
            <person name="Buyck B."/>
            <person name="Bense V."/>
            <person name="Catcheside P."/>
            <person name="Chovatia M."/>
            <person name="Cooper J."/>
            <person name="Damon W."/>
            <person name="Desjardin D."/>
            <person name="Finy P."/>
            <person name="Geml J."/>
            <person name="Haridas S."/>
            <person name="Hughes K."/>
            <person name="Justo A."/>
            <person name="Karasinski D."/>
            <person name="Kautmanova I."/>
            <person name="Kiss B."/>
            <person name="Kocsube S."/>
            <person name="Kotiranta H."/>
            <person name="LaButti K.M."/>
            <person name="Lechner B.E."/>
            <person name="Liimatainen K."/>
            <person name="Lipzen A."/>
            <person name="Lukacs Z."/>
            <person name="Mihaltcheva S."/>
            <person name="Morgado L.N."/>
            <person name="Niskanen T."/>
            <person name="Noordeloos M.E."/>
            <person name="Ohm R.A."/>
            <person name="Ortiz-Santana B."/>
            <person name="Ovrebo C."/>
            <person name="Racz N."/>
            <person name="Riley R."/>
            <person name="Savchenko A."/>
            <person name="Shiryaev A."/>
            <person name="Soop K."/>
            <person name="Spirin V."/>
            <person name="Szebenyi C."/>
            <person name="Tomsovsky M."/>
            <person name="Tulloss R.E."/>
            <person name="Uehling J."/>
            <person name="Grigoriev I.V."/>
            <person name="Vagvolgyi C."/>
            <person name="Papp T."/>
            <person name="Martin F.M."/>
            <person name="Miettinen O."/>
            <person name="Hibbett D.S."/>
            <person name="Nagy L.G."/>
        </authorList>
    </citation>
    <scope>NUCLEOTIDE SEQUENCE [LARGE SCALE GENOMIC DNA]</scope>
    <source>
        <strain evidence="3 4">OMC1185</strain>
    </source>
</reference>
<feature type="domain" description="C2H2-type" evidence="2">
    <location>
        <begin position="84"/>
        <end position="111"/>
    </location>
</feature>
<evidence type="ECO:0000256" key="1">
    <source>
        <dbReference type="SAM" id="MobiDB-lite"/>
    </source>
</evidence>
<feature type="compositionally biased region" description="Low complexity" evidence="1">
    <location>
        <begin position="249"/>
        <end position="260"/>
    </location>
</feature>
<feature type="domain" description="C2H2-type" evidence="2">
    <location>
        <begin position="117"/>
        <end position="142"/>
    </location>
</feature>
<dbReference type="InterPro" id="IPR013087">
    <property type="entry name" value="Znf_C2H2_type"/>
</dbReference>
<dbReference type="Proteomes" id="UP000305948">
    <property type="component" value="Unassembled WGS sequence"/>
</dbReference>
<name>A0A5C3NCR4_9AGAM</name>
<dbReference type="EMBL" id="ML213510">
    <property type="protein sequence ID" value="TFK51661.1"/>
    <property type="molecule type" value="Genomic_DNA"/>
</dbReference>
<evidence type="ECO:0000313" key="4">
    <source>
        <dbReference type="Proteomes" id="UP000305948"/>
    </source>
</evidence>
<gene>
    <name evidence="3" type="ORF">OE88DRAFT_1450200</name>
</gene>